<dbReference type="InterPro" id="IPR036291">
    <property type="entry name" value="NAD(P)-bd_dom_sf"/>
</dbReference>
<dbReference type="PANTHER" id="PTHR44196:SF1">
    <property type="entry name" value="DEHYDROGENASE_REDUCTASE SDR FAMILY MEMBER 7B"/>
    <property type="match status" value="1"/>
</dbReference>
<evidence type="ECO:0000313" key="7">
    <source>
        <dbReference type="EMBL" id="MDH0147948.1"/>
    </source>
</evidence>
<feature type="domain" description="Ketoreductase" evidence="6">
    <location>
        <begin position="11"/>
        <end position="148"/>
    </location>
</feature>
<evidence type="ECO:0000256" key="3">
    <source>
        <dbReference type="RuleBase" id="RU000363"/>
    </source>
</evidence>
<keyword evidence="2" id="KW-0560">Oxidoreductase</keyword>
<evidence type="ECO:0000256" key="4">
    <source>
        <dbReference type="SAM" id="MobiDB-lite"/>
    </source>
</evidence>
<dbReference type="PRINTS" id="PR00080">
    <property type="entry name" value="SDRFAMILY"/>
</dbReference>
<evidence type="ECO:0000259" key="6">
    <source>
        <dbReference type="SMART" id="SM00822"/>
    </source>
</evidence>
<dbReference type="RefSeq" id="WP_014595603.1">
    <property type="nucleotide sequence ID" value="NZ_JAOCDX010000003.1"/>
</dbReference>
<dbReference type="PROSITE" id="PS00061">
    <property type="entry name" value="ADH_SHORT"/>
    <property type="match status" value="1"/>
</dbReference>
<dbReference type="NCBIfam" id="NF005495">
    <property type="entry name" value="PRK07109.1"/>
    <property type="match status" value="1"/>
</dbReference>
<proteinExistence type="inferred from homology"/>
<dbReference type="GO" id="GO:0016491">
    <property type="term" value="F:oxidoreductase activity"/>
    <property type="evidence" value="ECO:0007669"/>
    <property type="project" value="UniProtKB-KW"/>
</dbReference>
<dbReference type="EMBL" id="JAODZE010000021">
    <property type="protein sequence ID" value="MDH0147948.1"/>
    <property type="molecule type" value="Genomic_DNA"/>
</dbReference>
<feature type="compositionally biased region" description="Basic and acidic residues" evidence="4">
    <location>
        <begin position="272"/>
        <end position="283"/>
    </location>
</feature>
<feature type="region of interest" description="Disordered" evidence="4">
    <location>
        <begin position="269"/>
        <end position="293"/>
    </location>
</feature>
<accession>A0AA42H8T4</accession>
<evidence type="ECO:0000313" key="8">
    <source>
        <dbReference type="Proteomes" id="UP001158076"/>
    </source>
</evidence>
<protein>
    <submittedName>
        <fullName evidence="7">SDR family oxidoreductase</fullName>
    </submittedName>
</protein>
<keyword evidence="5" id="KW-1133">Transmembrane helix</keyword>
<dbReference type="PANTHER" id="PTHR44196">
    <property type="entry name" value="DEHYDROGENASE/REDUCTASE SDR FAMILY MEMBER 7B"/>
    <property type="match status" value="1"/>
</dbReference>
<comment type="similarity">
    <text evidence="1 3">Belongs to the short-chain dehydrogenases/reductases (SDR) family.</text>
</comment>
<evidence type="ECO:0000256" key="5">
    <source>
        <dbReference type="SAM" id="Phobius"/>
    </source>
</evidence>
<keyword evidence="5" id="KW-0472">Membrane</keyword>
<organism evidence="7 8">
    <name type="scientific">Stutzerimonas stutzeri</name>
    <name type="common">Pseudomonas stutzeri</name>
    <dbReference type="NCBI Taxonomy" id="316"/>
    <lineage>
        <taxon>Bacteria</taxon>
        <taxon>Pseudomonadati</taxon>
        <taxon>Pseudomonadota</taxon>
        <taxon>Gammaproteobacteria</taxon>
        <taxon>Pseudomonadales</taxon>
        <taxon>Pseudomonadaceae</taxon>
        <taxon>Stutzerimonas</taxon>
    </lineage>
</organism>
<evidence type="ECO:0000256" key="2">
    <source>
        <dbReference type="ARBA" id="ARBA00023002"/>
    </source>
</evidence>
<dbReference type="Gene3D" id="3.40.50.720">
    <property type="entry name" value="NAD(P)-binding Rossmann-like Domain"/>
    <property type="match status" value="1"/>
</dbReference>
<feature type="transmembrane region" description="Helical" evidence="5">
    <location>
        <begin position="314"/>
        <end position="331"/>
    </location>
</feature>
<dbReference type="FunFam" id="3.40.50.720:FF:000084">
    <property type="entry name" value="Short-chain dehydrogenase reductase"/>
    <property type="match status" value="1"/>
</dbReference>
<keyword evidence="5" id="KW-0812">Transmembrane</keyword>
<reference evidence="7" key="1">
    <citation type="submission" date="2022-09" db="EMBL/GenBank/DDBJ databases">
        <title>Intensive care unit water sources are persistently colonized with multi-drug resistant bacteria and are the site of extensive horizontal gene transfer of antibiotic resistance genes.</title>
        <authorList>
            <person name="Diorio-Toth L."/>
        </authorList>
    </citation>
    <scope>NUCLEOTIDE SEQUENCE</scope>
    <source>
        <strain evidence="7">GD04147</strain>
    </source>
</reference>
<dbReference type="InterPro" id="IPR020904">
    <property type="entry name" value="Sc_DH/Rdtase_CS"/>
</dbReference>
<dbReference type="InterPro" id="IPR057326">
    <property type="entry name" value="KR_dom"/>
</dbReference>
<sequence length="335" mass="36312">MKLHLKPLNQQVIVITGGSSGIGLATARMAVEQGARVALISRNEEALAQIEQQLGAGERVMHVMADVGEREQLQHAVDQVIERFGGFDTWINNAGSSVWGRLGDVSDEDHQRVMQTNFWGTFYGSSIAAAHLRPRGGSIINIGSLESVVALPFHASYSASKHAVKALTDVLRLELEQDRAPVSVTLVRPVATDTPFMDHSKNELESAPNFPPPVYAPEVVAQAILHAAEHPQRDVYIGNGKLLSRLEQNAPRLVDWLRRRFIAPTIVSGRPDANRRGQLHEADSSQGGAGHAHGAYPGVVLQHSLYTRASQHPVATTAALALGALTVFSLLRRRG</sequence>
<evidence type="ECO:0000256" key="1">
    <source>
        <dbReference type="ARBA" id="ARBA00006484"/>
    </source>
</evidence>
<name>A0AA42H8T4_STUST</name>
<dbReference type="PRINTS" id="PR00081">
    <property type="entry name" value="GDHRDH"/>
</dbReference>
<dbReference type="AlphaFoldDB" id="A0AA42H8T4"/>
<dbReference type="GO" id="GO:0016020">
    <property type="term" value="C:membrane"/>
    <property type="evidence" value="ECO:0007669"/>
    <property type="project" value="TreeGrafter"/>
</dbReference>
<dbReference type="Pfam" id="PF00106">
    <property type="entry name" value="adh_short"/>
    <property type="match status" value="1"/>
</dbReference>
<dbReference type="Proteomes" id="UP001158076">
    <property type="component" value="Unassembled WGS sequence"/>
</dbReference>
<gene>
    <name evidence="7" type="ORF">N7335_16275</name>
</gene>
<comment type="caution">
    <text evidence="7">The sequence shown here is derived from an EMBL/GenBank/DDBJ whole genome shotgun (WGS) entry which is preliminary data.</text>
</comment>
<dbReference type="SUPFAM" id="SSF51735">
    <property type="entry name" value="NAD(P)-binding Rossmann-fold domains"/>
    <property type="match status" value="1"/>
</dbReference>
<dbReference type="SMART" id="SM00822">
    <property type="entry name" value="PKS_KR"/>
    <property type="match status" value="1"/>
</dbReference>
<dbReference type="InterPro" id="IPR002347">
    <property type="entry name" value="SDR_fam"/>
</dbReference>